<sequence length="30" mass="3545">FKNSPTLFVEALHRDLTDFRTQQPDLTLLQ</sequence>
<protein>
    <submittedName>
        <fullName evidence="1">Chimpanzee endogenous retroviral DNA</fullName>
    </submittedName>
</protein>
<dbReference type="AlphaFoldDB" id="V9GZM6"/>
<proteinExistence type="predicted"/>
<accession>V9GZM6</accession>
<evidence type="ECO:0000313" key="1">
    <source>
        <dbReference type="EMBL" id="AAA35419.1"/>
    </source>
</evidence>
<dbReference type="EMBL" id="M69087">
    <property type="protein sequence ID" value="AAA35419.1"/>
    <property type="molecule type" value="Genomic_DNA"/>
</dbReference>
<dbReference type="Gene3D" id="3.30.70.270">
    <property type="match status" value="1"/>
</dbReference>
<reference evidence="1" key="1">
    <citation type="journal article" date="1991" name="Virology">
        <title>Evolutionary implications of primate endogenous retroviruses.</title>
        <authorList>
            <person name="Shih A."/>
            <person name="Coutavas E.E."/>
            <person name="Rush M.G."/>
        </authorList>
    </citation>
    <scope>NUCLEOTIDE SEQUENCE</scope>
</reference>
<organism evidence="1">
    <name type="scientific">Pan troglodytes</name>
    <name type="common">Chimpanzee</name>
    <dbReference type="NCBI Taxonomy" id="9598"/>
    <lineage>
        <taxon>Eukaryota</taxon>
        <taxon>Metazoa</taxon>
        <taxon>Chordata</taxon>
        <taxon>Craniata</taxon>
        <taxon>Vertebrata</taxon>
        <taxon>Euteleostomi</taxon>
        <taxon>Mammalia</taxon>
        <taxon>Eutheria</taxon>
        <taxon>Euarchontoglires</taxon>
        <taxon>Primates</taxon>
        <taxon>Haplorrhini</taxon>
        <taxon>Catarrhini</taxon>
        <taxon>Hominidae</taxon>
        <taxon>Pan</taxon>
    </lineage>
</organism>
<feature type="non-terminal residue" evidence="1">
    <location>
        <position position="30"/>
    </location>
</feature>
<dbReference type="InterPro" id="IPR043128">
    <property type="entry name" value="Rev_trsase/Diguanyl_cyclase"/>
</dbReference>
<name>V9GZM6_PANTR</name>